<name>U4VB34_9HYPH</name>
<gene>
    <name evidence="1" type="ORF">Q644_12565</name>
</gene>
<reference evidence="1 2" key="1">
    <citation type="journal article" date="2014" name="FEMS Microbiol. Lett.">
        <title>Genome sequencing analysis reveals virulence-related gene content of Ochrobactrum intermedium strain 229E, a urease-positive strain isolated from the human gastric niche.</title>
        <authorList>
            <person name="Kulkarni G.J."/>
            <person name="Shetty S."/>
            <person name="Dharne M.S."/>
            <person name="Shouche Y.S."/>
        </authorList>
    </citation>
    <scope>NUCLEOTIDE SEQUENCE [LARGE SCALE GENOMIC DNA]</scope>
    <source>
        <strain evidence="1 2">229E</strain>
    </source>
</reference>
<dbReference type="AlphaFoldDB" id="U4VB34"/>
<sequence>MGLIENQNGQLGIVLIIGYQPIVPVVETGNRAASIGIGTNQQIMGGACIFVRERGYADIGWPCRLAWLFVHRQFQMEI</sequence>
<organism evidence="1 2">
    <name type="scientific">Brucella intermedia 229E</name>
    <dbReference type="NCBI Taxonomy" id="1337887"/>
    <lineage>
        <taxon>Bacteria</taxon>
        <taxon>Pseudomonadati</taxon>
        <taxon>Pseudomonadota</taxon>
        <taxon>Alphaproteobacteria</taxon>
        <taxon>Hyphomicrobiales</taxon>
        <taxon>Brucellaceae</taxon>
        <taxon>Brucella/Ochrobactrum group</taxon>
        <taxon>Brucella</taxon>
    </lineage>
</organism>
<evidence type="ECO:0000313" key="1">
    <source>
        <dbReference type="EMBL" id="ERM03215.1"/>
    </source>
</evidence>
<dbReference type="Proteomes" id="UP000016842">
    <property type="component" value="Unassembled WGS sequence"/>
</dbReference>
<dbReference type="EMBL" id="ASXJ01000033">
    <property type="protein sequence ID" value="ERM03215.1"/>
    <property type="molecule type" value="Genomic_DNA"/>
</dbReference>
<protein>
    <submittedName>
        <fullName evidence="1">Uncharacterized protein</fullName>
    </submittedName>
</protein>
<evidence type="ECO:0000313" key="2">
    <source>
        <dbReference type="Proteomes" id="UP000016842"/>
    </source>
</evidence>
<accession>U4VB34</accession>
<proteinExistence type="predicted"/>
<comment type="caution">
    <text evidence="1">The sequence shown here is derived from an EMBL/GenBank/DDBJ whole genome shotgun (WGS) entry which is preliminary data.</text>
</comment>